<keyword evidence="4" id="KW-1185">Reference proteome</keyword>
<protein>
    <submittedName>
        <fullName evidence="3">Sporulation and spore germination protein</fullName>
    </submittedName>
</protein>
<feature type="signal peptide" evidence="1">
    <location>
        <begin position="1"/>
        <end position="20"/>
    </location>
</feature>
<evidence type="ECO:0000313" key="4">
    <source>
        <dbReference type="Proteomes" id="UP000295146"/>
    </source>
</evidence>
<dbReference type="RefSeq" id="WP_134105152.1">
    <property type="nucleotide sequence ID" value="NZ_SODP01000002.1"/>
</dbReference>
<dbReference type="InterPro" id="IPR019606">
    <property type="entry name" value="GerMN"/>
</dbReference>
<dbReference type="AlphaFoldDB" id="A0A4R8C2A1"/>
<dbReference type="EMBL" id="SODP01000002">
    <property type="protein sequence ID" value="TDW69892.1"/>
    <property type="molecule type" value="Genomic_DNA"/>
</dbReference>
<dbReference type="InterPro" id="IPR018910">
    <property type="entry name" value="LpqB_C"/>
</dbReference>
<feature type="domain" description="GerMN" evidence="2">
    <location>
        <begin position="201"/>
        <end position="288"/>
    </location>
</feature>
<dbReference type="Pfam" id="PF10647">
    <property type="entry name" value="Gmad1"/>
    <property type="match status" value="1"/>
</dbReference>
<accession>A0A4R8C2A1</accession>
<dbReference type="Pfam" id="PF25976">
    <property type="entry name" value="LpqB_N"/>
    <property type="match status" value="1"/>
</dbReference>
<evidence type="ECO:0000313" key="3">
    <source>
        <dbReference type="EMBL" id="TDW69892.1"/>
    </source>
</evidence>
<dbReference type="Pfam" id="PF10646">
    <property type="entry name" value="Germane"/>
    <property type="match status" value="1"/>
</dbReference>
<reference evidence="3 4" key="1">
    <citation type="submission" date="2019-03" db="EMBL/GenBank/DDBJ databases">
        <title>Genomic Encyclopedia of Type Strains, Phase III (KMG-III): the genomes of soil and plant-associated and newly described type strains.</title>
        <authorList>
            <person name="Whitman W."/>
        </authorList>
    </citation>
    <scope>NUCLEOTIDE SEQUENCE [LARGE SCALE GENOMIC DNA]</scope>
    <source>
        <strain evidence="3 4">VKM Ac-2573</strain>
    </source>
</reference>
<dbReference type="PROSITE" id="PS51257">
    <property type="entry name" value="PROKAR_LIPOPROTEIN"/>
    <property type="match status" value="1"/>
</dbReference>
<dbReference type="Proteomes" id="UP000295146">
    <property type="component" value="Unassembled WGS sequence"/>
</dbReference>
<feature type="chain" id="PRO_5020833659" evidence="1">
    <location>
        <begin position="21"/>
        <end position="590"/>
    </location>
</feature>
<name>A0A4R8C2A1_9ACTN</name>
<evidence type="ECO:0000256" key="1">
    <source>
        <dbReference type="SAM" id="SignalP"/>
    </source>
</evidence>
<proteinExistence type="predicted"/>
<dbReference type="SMART" id="SM00909">
    <property type="entry name" value="Germane"/>
    <property type="match status" value="1"/>
</dbReference>
<organism evidence="3 4">
    <name type="scientific">Kribbella pratensis</name>
    <dbReference type="NCBI Taxonomy" id="2512112"/>
    <lineage>
        <taxon>Bacteria</taxon>
        <taxon>Bacillati</taxon>
        <taxon>Actinomycetota</taxon>
        <taxon>Actinomycetes</taxon>
        <taxon>Propionibacteriales</taxon>
        <taxon>Kribbellaceae</taxon>
        <taxon>Kribbella</taxon>
    </lineage>
</organism>
<gene>
    <name evidence="3" type="ORF">EV653_3922</name>
</gene>
<sequence length="590" mass="63186">MRHRLLVVLLAAIALLAGCAAVPTKGTIRSGERQGRAQDLGGVGVEAKPPRANVSEMAIVSGFLEAMSDSQAFDVARQYMTPEAAAKWQPEAQTVVYDQSPESLTRVGDGVKLTALKIATIGERGEWIPAAATDRADFFFKLKKIDGQFRVDSVPPGAYLGSNQVDLKLAPRDLYFFNPSLKILVPDPVYLPQNLSPGQGATQLIQELLKGPTSRLGNGVVTLAPPGTEVQVSVPVDFGVATVALNDTAGALRDQDRRLLAAQIVWTLNQLNLRAKITVGGAPLLPDDPDVLPFANFNQFDPQVSAGSQTKLYGLQRQKVQRIVGMDGASDIAAQPLNSSPLWAHKAQSFAVSLRGEAGAIVTAAGNEVLYGPLDTTDKDANAIPIKVEGQTLQPSFDNQDSLWILDRATAPHPRLRVRDHDGRLTSVAVDFKGDIPLDLRMAPDGVRALLVMKPKSGGQNYVQTGTIQTTGSGKQLVLTQLRQLRLALNNITDAAWNKQGIVVIGASNLTSNSVRQAWLVNTDGSSLQLLPGSTPDFRPQYVASNPNKDTLPVIEDDVGRIHWLSRDLIWVSPDSVGGGPAAITPTYPG</sequence>
<evidence type="ECO:0000259" key="2">
    <source>
        <dbReference type="SMART" id="SM00909"/>
    </source>
</evidence>
<comment type="caution">
    <text evidence="3">The sequence shown here is derived from an EMBL/GenBank/DDBJ whole genome shotgun (WGS) entry which is preliminary data.</text>
</comment>
<dbReference type="InterPro" id="IPR059026">
    <property type="entry name" value="LpqB_N"/>
</dbReference>
<keyword evidence="1" id="KW-0732">Signal</keyword>
<dbReference type="OrthoDB" id="3226781at2"/>